<dbReference type="SUPFAM" id="SSF54631">
    <property type="entry name" value="CBS-domain pair"/>
    <property type="match status" value="1"/>
</dbReference>
<evidence type="ECO:0000256" key="3">
    <source>
        <dbReference type="ARBA" id="ARBA00022692"/>
    </source>
</evidence>
<reference evidence="14 15" key="1">
    <citation type="submission" date="2020-07" db="EMBL/GenBank/DDBJ databases">
        <title>Sequencing the genomes of 1000 actinobacteria strains.</title>
        <authorList>
            <person name="Klenk H.-P."/>
        </authorList>
    </citation>
    <scope>NUCLEOTIDE SEQUENCE [LARGE SCALE GENOMIC DNA]</scope>
    <source>
        <strain evidence="14 15">DSM 104001</strain>
    </source>
</reference>
<comment type="caution">
    <text evidence="14">The sequence shown here is derived from an EMBL/GenBank/DDBJ whole genome shotgun (WGS) entry which is preliminary data.</text>
</comment>
<evidence type="ECO:0000256" key="8">
    <source>
        <dbReference type="ARBA" id="ARBA00023214"/>
    </source>
</evidence>
<dbReference type="Gene3D" id="3.10.580.10">
    <property type="entry name" value="CBS-domain"/>
    <property type="match status" value="1"/>
</dbReference>
<keyword evidence="4 12" id="KW-1133">Transmembrane helix</keyword>
<feature type="transmembrane region" description="Helical" evidence="12">
    <location>
        <begin position="381"/>
        <end position="408"/>
    </location>
</feature>
<feature type="transmembrane region" description="Helical" evidence="12">
    <location>
        <begin position="351"/>
        <end position="374"/>
    </location>
</feature>
<dbReference type="FunFam" id="1.10.3080.10:FF:000018">
    <property type="entry name" value="Chloride transporter, ClC family"/>
    <property type="match status" value="1"/>
</dbReference>
<keyword evidence="15" id="KW-1185">Reference proteome</keyword>
<dbReference type="RefSeq" id="WP_218859431.1">
    <property type="nucleotide sequence ID" value="NZ_JACBZT010000001.1"/>
</dbReference>
<accession>A0A853CQY9</accession>
<evidence type="ECO:0000256" key="9">
    <source>
        <dbReference type="ARBA" id="ARBA00023303"/>
    </source>
</evidence>
<keyword evidence="9" id="KW-0407">Ion channel</keyword>
<sequence>MTTRALRSTRESRWPHSLPRTLQETDAGLLALTLLVGGATGLGAVAFRMLIEGLTWVFTGTADYAVTPGAPHGWLPGVGRWFVVVVPVLAGLLYGPLVHLGAPEARGHGVPEVMYAVARRGGQIPPRVAVVKSLASALCIGGGGSVGREGPIVQIGSALGSTIGRLVRVAEDRQRLLVACGAAGGIAATFNAPMAGVVFAMEIVLRDFTARSFGMVVVSAVTSSVVGRTVLGDRPFLDLPSFRVEHVAGYALFALLGVLAGVAGVVFVRVLYGIEDVCDRVWRGPEWLRPAVGGILLGLLLLGVPQMYGVGYPVLGNGVVGRYAVGTLLLLLAAKMVATSLTIGIGGSGGVFAPSLFIGAMLGAAFGQTAAAVAPGAAGAAGAFALVGMAAVFAGAARAPITAVLIVFELTGEYSLILPLMLAVALATGISALLSRTTIYTAKLVRRGVDLDAPPPSWAASHPVRAVMQPAAEVLTPGISLSAAADALRAAPGGELPLTDADGRLLGVLTAEALAERIAEADAAADPAAWAEVRPTVTPDDTVADALDVLERHSAHALPVVADDRLVGWFTPSAVLDRIRQEPGAETPRRAARPAPRPLA</sequence>
<dbReference type="PRINTS" id="PR00762">
    <property type="entry name" value="CLCHANNEL"/>
</dbReference>
<dbReference type="InterPro" id="IPR000644">
    <property type="entry name" value="CBS_dom"/>
</dbReference>
<dbReference type="GO" id="GO:0005254">
    <property type="term" value="F:chloride channel activity"/>
    <property type="evidence" value="ECO:0007669"/>
    <property type="project" value="UniProtKB-KW"/>
</dbReference>
<keyword evidence="2" id="KW-0813">Transport</keyword>
<dbReference type="InterPro" id="IPR014743">
    <property type="entry name" value="Cl-channel_core"/>
</dbReference>
<evidence type="ECO:0000256" key="11">
    <source>
        <dbReference type="SAM" id="MobiDB-lite"/>
    </source>
</evidence>
<keyword evidence="3 12" id="KW-0812">Transmembrane</keyword>
<dbReference type="EMBL" id="JACBZT010000001">
    <property type="protein sequence ID" value="NYJ08598.1"/>
    <property type="molecule type" value="Genomic_DNA"/>
</dbReference>
<feature type="domain" description="CBS" evidence="13">
    <location>
        <begin position="525"/>
        <end position="586"/>
    </location>
</feature>
<name>A0A853CQY9_9ACTN</name>
<dbReference type="PANTHER" id="PTHR43427">
    <property type="entry name" value="CHLORIDE CHANNEL PROTEIN CLC-E"/>
    <property type="match status" value="1"/>
</dbReference>
<dbReference type="CDD" id="cd00400">
    <property type="entry name" value="Voltage_gated_ClC"/>
    <property type="match status" value="1"/>
</dbReference>
<feature type="transmembrane region" description="Helical" evidence="12">
    <location>
        <begin position="78"/>
        <end position="97"/>
    </location>
</feature>
<dbReference type="PROSITE" id="PS51371">
    <property type="entry name" value="CBS"/>
    <property type="match status" value="2"/>
</dbReference>
<evidence type="ECO:0000256" key="2">
    <source>
        <dbReference type="ARBA" id="ARBA00022448"/>
    </source>
</evidence>
<evidence type="ECO:0000313" key="14">
    <source>
        <dbReference type="EMBL" id="NYJ08598.1"/>
    </source>
</evidence>
<feature type="transmembrane region" description="Helical" evidence="12">
    <location>
        <begin position="252"/>
        <end position="272"/>
    </location>
</feature>
<feature type="domain" description="CBS" evidence="13">
    <location>
        <begin position="468"/>
        <end position="524"/>
    </location>
</feature>
<protein>
    <submittedName>
        <fullName evidence="14">CIC family chloride channel protein</fullName>
    </submittedName>
</protein>
<feature type="transmembrane region" description="Helical" evidence="12">
    <location>
        <begin position="213"/>
        <end position="231"/>
    </location>
</feature>
<feature type="region of interest" description="Disordered" evidence="11">
    <location>
        <begin position="580"/>
        <end position="600"/>
    </location>
</feature>
<dbReference type="InterPro" id="IPR046342">
    <property type="entry name" value="CBS_dom_sf"/>
</dbReference>
<dbReference type="Pfam" id="PF00571">
    <property type="entry name" value="CBS"/>
    <property type="match status" value="2"/>
</dbReference>
<evidence type="ECO:0000256" key="10">
    <source>
        <dbReference type="PROSITE-ProRule" id="PRU00703"/>
    </source>
</evidence>
<keyword evidence="5" id="KW-0406">Ion transport</keyword>
<dbReference type="Proteomes" id="UP000541969">
    <property type="component" value="Unassembled WGS sequence"/>
</dbReference>
<feature type="transmembrane region" description="Helical" evidence="12">
    <location>
        <begin position="323"/>
        <end position="345"/>
    </location>
</feature>
<feature type="transmembrane region" description="Helical" evidence="12">
    <location>
        <begin position="29"/>
        <end position="51"/>
    </location>
</feature>
<feature type="transmembrane region" description="Helical" evidence="12">
    <location>
        <begin position="292"/>
        <end position="311"/>
    </location>
</feature>
<evidence type="ECO:0000256" key="5">
    <source>
        <dbReference type="ARBA" id="ARBA00023065"/>
    </source>
</evidence>
<proteinExistence type="predicted"/>
<feature type="transmembrane region" description="Helical" evidence="12">
    <location>
        <begin position="414"/>
        <end position="434"/>
    </location>
</feature>
<dbReference type="InterPro" id="IPR050368">
    <property type="entry name" value="ClC-type_chloride_channel"/>
</dbReference>
<dbReference type="SUPFAM" id="SSF81340">
    <property type="entry name" value="Clc chloride channel"/>
    <property type="match status" value="1"/>
</dbReference>
<evidence type="ECO:0000256" key="12">
    <source>
        <dbReference type="SAM" id="Phobius"/>
    </source>
</evidence>
<evidence type="ECO:0000256" key="4">
    <source>
        <dbReference type="ARBA" id="ARBA00022989"/>
    </source>
</evidence>
<dbReference type="Gene3D" id="1.10.3080.10">
    <property type="entry name" value="Clc chloride channel"/>
    <property type="match status" value="1"/>
</dbReference>
<keyword evidence="7" id="KW-0869">Chloride channel</keyword>
<dbReference type="AlphaFoldDB" id="A0A853CQY9"/>
<dbReference type="SMART" id="SM00116">
    <property type="entry name" value="CBS"/>
    <property type="match status" value="2"/>
</dbReference>
<dbReference type="Pfam" id="PF00654">
    <property type="entry name" value="Voltage_CLC"/>
    <property type="match status" value="1"/>
</dbReference>
<feature type="transmembrane region" description="Helical" evidence="12">
    <location>
        <begin position="176"/>
        <end position="201"/>
    </location>
</feature>
<keyword evidence="8" id="KW-0868">Chloride</keyword>
<evidence type="ECO:0000313" key="15">
    <source>
        <dbReference type="Proteomes" id="UP000541969"/>
    </source>
</evidence>
<comment type="subcellular location">
    <subcellularLocation>
        <location evidence="1">Membrane</location>
        <topology evidence="1">Multi-pass membrane protein</topology>
    </subcellularLocation>
</comment>
<dbReference type="CDD" id="cd02205">
    <property type="entry name" value="CBS_pair_SF"/>
    <property type="match status" value="1"/>
</dbReference>
<dbReference type="InterPro" id="IPR001807">
    <property type="entry name" value="ClC"/>
</dbReference>
<organism evidence="14 15">
    <name type="scientific">Petropleomorpha daqingensis</name>
    <dbReference type="NCBI Taxonomy" id="2026353"/>
    <lineage>
        <taxon>Bacteria</taxon>
        <taxon>Bacillati</taxon>
        <taxon>Actinomycetota</taxon>
        <taxon>Actinomycetes</taxon>
        <taxon>Geodermatophilales</taxon>
        <taxon>Geodermatophilaceae</taxon>
        <taxon>Petropleomorpha</taxon>
    </lineage>
</organism>
<evidence type="ECO:0000256" key="1">
    <source>
        <dbReference type="ARBA" id="ARBA00004141"/>
    </source>
</evidence>
<gene>
    <name evidence="14" type="ORF">GGQ55_004876</name>
</gene>
<keyword evidence="6 12" id="KW-0472">Membrane</keyword>
<evidence type="ECO:0000259" key="13">
    <source>
        <dbReference type="PROSITE" id="PS51371"/>
    </source>
</evidence>
<evidence type="ECO:0000256" key="7">
    <source>
        <dbReference type="ARBA" id="ARBA00023173"/>
    </source>
</evidence>
<keyword evidence="10" id="KW-0129">CBS domain</keyword>
<evidence type="ECO:0000256" key="6">
    <source>
        <dbReference type="ARBA" id="ARBA00023136"/>
    </source>
</evidence>
<feature type="compositionally biased region" description="Basic and acidic residues" evidence="11">
    <location>
        <begin position="580"/>
        <end position="589"/>
    </location>
</feature>
<dbReference type="PANTHER" id="PTHR43427:SF6">
    <property type="entry name" value="CHLORIDE CHANNEL PROTEIN CLC-E"/>
    <property type="match status" value="1"/>
</dbReference>
<dbReference type="GO" id="GO:0034707">
    <property type="term" value="C:chloride channel complex"/>
    <property type="evidence" value="ECO:0007669"/>
    <property type="project" value="UniProtKB-KW"/>
</dbReference>